<reference evidence="3 5" key="2">
    <citation type="submission" date="2020-08" db="EMBL/GenBank/DDBJ databases">
        <title>Enterococcus faecalis SF28073 genome assembly.</title>
        <authorList>
            <person name="Duerkop B.A."/>
            <person name="Johnson C.N."/>
        </authorList>
    </citation>
    <scope>NUCLEOTIDE SEQUENCE [LARGE SCALE GENOMIC DNA]</scope>
    <source>
        <strain evidence="3 5">SF28073</strain>
    </source>
</reference>
<accession>A0A7H0FN48</accession>
<dbReference type="EMBL" id="CP060804">
    <property type="protein sequence ID" value="QNP37464.1"/>
    <property type="molecule type" value="Genomic_DNA"/>
</dbReference>
<dbReference type="AlphaFoldDB" id="A0A7H0FN48"/>
<proteinExistence type="predicted"/>
<dbReference type="EMBL" id="PZZH01000001">
    <property type="protein sequence ID" value="PTN78919.1"/>
    <property type="molecule type" value="Genomic_DNA"/>
</dbReference>
<organism evidence="3 5">
    <name type="scientific">Enterococcus faecalis</name>
    <name type="common">Streptococcus faecalis</name>
    <dbReference type="NCBI Taxonomy" id="1351"/>
    <lineage>
        <taxon>Bacteria</taxon>
        <taxon>Bacillati</taxon>
        <taxon>Bacillota</taxon>
        <taxon>Bacilli</taxon>
        <taxon>Lactobacillales</taxon>
        <taxon>Enterococcaceae</taxon>
        <taxon>Enterococcus</taxon>
    </lineage>
</organism>
<reference evidence="2 4" key="1">
    <citation type="submission" date="2018-04" db="EMBL/GenBank/DDBJ databases">
        <authorList>
            <person name="Van Tyne D."/>
        </authorList>
    </citation>
    <scope>NUCLEOTIDE SEQUENCE [LARGE SCALE GENOMIC DNA]</scope>
    <source>
        <strain evidence="2 4">B2535</strain>
    </source>
</reference>
<feature type="region of interest" description="Disordered" evidence="1">
    <location>
        <begin position="35"/>
        <end position="65"/>
    </location>
</feature>
<name>A0A7H0FN48_ENTFL</name>
<evidence type="ECO:0000256" key="1">
    <source>
        <dbReference type="SAM" id="MobiDB-lite"/>
    </source>
</evidence>
<dbReference type="Proteomes" id="UP000244140">
    <property type="component" value="Unassembled WGS sequence"/>
</dbReference>
<dbReference type="Proteomes" id="UP000516122">
    <property type="component" value="Chromosome"/>
</dbReference>
<evidence type="ECO:0000313" key="4">
    <source>
        <dbReference type="Proteomes" id="UP000244140"/>
    </source>
</evidence>
<evidence type="ECO:0000313" key="5">
    <source>
        <dbReference type="Proteomes" id="UP000516122"/>
    </source>
</evidence>
<sequence length="65" mass="7514">MTAEDIKKVLEEFVDEEGQFDIDKASEALEELIKESLGDSTESDKEDKKEDKPDPFKKIMSKYDK</sequence>
<evidence type="ECO:0000313" key="3">
    <source>
        <dbReference type="EMBL" id="QNP37464.1"/>
    </source>
</evidence>
<evidence type="ECO:0000313" key="2">
    <source>
        <dbReference type="EMBL" id="PTN78919.1"/>
    </source>
</evidence>
<dbReference type="RefSeq" id="WP_010714133.1">
    <property type="nucleotide sequence ID" value="NZ_AP026714.1"/>
</dbReference>
<gene>
    <name evidence="2" type="ORF">DAI13_14590</name>
    <name evidence="3" type="ORF">H9Q64_13520</name>
</gene>
<protein>
    <submittedName>
        <fullName evidence="3">Uncharacterized protein</fullName>
    </submittedName>
</protein>